<evidence type="ECO:0000313" key="2">
    <source>
        <dbReference type="EnsemblMetazoa" id="XP_030829489"/>
    </source>
</evidence>
<accession>A0A7M7N224</accession>
<dbReference type="AlphaFoldDB" id="A0A7M7N224"/>
<reference evidence="3" key="1">
    <citation type="submission" date="2015-02" db="EMBL/GenBank/DDBJ databases">
        <title>Genome sequencing for Strongylocentrotus purpuratus.</title>
        <authorList>
            <person name="Murali S."/>
            <person name="Liu Y."/>
            <person name="Vee V."/>
            <person name="English A."/>
            <person name="Wang M."/>
            <person name="Skinner E."/>
            <person name="Han Y."/>
            <person name="Muzny D.M."/>
            <person name="Worley K.C."/>
            <person name="Gibbs R.A."/>
        </authorList>
    </citation>
    <scope>NUCLEOTIDE SEQUENCE</scope>
</reference>
<evidence type="ECO:0000313" key="3">
    <source>
        <dbReference type="Proteomes" id="UP000007110"/>
    </source>
</evidence>
<dbReference type="OrthoDB" id="10292326at2759"/>
<feature type="compositionally biased region" description="Basic and acidic residues" evidence="1">
    <location>
        <begin position="254"/>
        <end position="266"/>
    </location>
</feature>
<dbReference type="EnsemblMetazoa" id="XM_030973629">
    <property type="protein sequence ID" value="XP_030829489"/>
    <property type="gene ID" value="LOC105439627"/>
</dbReference>
<organism evidence="2 3">
    <name type="scientific">Strongylocentrotus purpuratus</name>
    <name type="common">Purple sea urchin</name>
    <dbReference type="NCBI Taxonomy" id="7668"/>
    <lineage>
        <taxon>Eukaryota</taxon>
        <taxon>Metazoa</taxon>
        <taxon>Echinodermata</taxon>
        <taxon>Eleutherozoa</taxon>
        <taxon>Echinozoa</taxon>
        <taxon>Echinoidea</taxon>
        <taxon>Euechinoidea</taxon>
        <taxon>Echinacea</taxon>
        <taxon>Camarodonta</taxon>
        <taxon>Echinidea</taxon>
        <taxon>Strongylocentrotidae</taxon>
        <taxon>Strongylocentrotus</taxon>
    </lineage>
</organism>
<reference evidence="2" key="2">
    <citation type="submission" date="2021-01" db="UniProtKB">
        <authorList>
            <consortium name="EnsemblMetazoa"/>
        </authorList>
    </citation>
    <scope>IDENTIFICATION</scope>
</reference>
<feature type="region of interest" description="Disordered" evidence="1">
    <location>
        <begin position="211"/>
        <end position="340"/>
    </location>
</feature>
<dbReference type="Proteomes" id="UP000007110">
    <property type="component" value="Unassembled WGS sequence"/>
</dbReference>
<dbReference type="InParanoid" id="A0A7M7N224"/>
<protein>
    <submittedName>
        <fullName evidence="2">Uncharacterized protein</fullName>
    </submittedName>
</protein>
<dbReference type="KEGG" id="spu:105439627"/>
<dbReference type="RefSeq" id="XP_030829489.1">
    <property type="nucleotide sequence ID" value="XM_030973629.1"/>
</dbReference>
<evidence type="ECO:0000256" key="1">
    <source>
        <dbReference type="SAM" id="MobiDB-lite"/>
    </source>
</evidence>
<dbReference type="GeneID" id="105439627"/>
<dbReference type="OMA" id="RKHYERR"/>
<feature type="compositionally biased region" description="Basic and acidic residues" evidence="1">
    <location>
        <begin position="291"/>
        <end position="327"/>
    </location>
</feature>
<proteinExistence type="predicted"/>
<sequence length="340" mass="38295">MAAIALGAALIVVMVIGGALLIRSCCKHRSSQMLTLTRLPSDEPCRYTVDSDHVPAATAVTATKRHSAVFLTSDGDASIYWNQRASHFERQLPTIPGEGRLLRPASAQPLMRKHYERRSLRTERAPRCVSVACGEKLEYHRETTPDKTKLPVRPPNVGRLSGSEGNLCLPMRQENYGCTASASIPDYSRHSRVAKRNGNYDHLTRPVSWVSRCSRDSSPEPSPDGYHRLETPPTLRVKRGDTNKDRPGSSSNDLDFHSLHEYDHAPKLPPMKRGHLEKTDSAPLTENNYEEPLKVLRESKRESLERDDDGRKRTREIESEFRRKDSETSGENMYEVLTAP</sequence>
<feature type="compositionally biased region" description="Basic and acidic residues" evidence="1">
    <location>
        <begin position="238"/>
        <end position="247"/>
    </location>
</feature>
<keyword evidence="3" id="KW-1185">Reference proteome</keyword>
<name>A0A7M7N224_STRPU</name>